<dbReference type="Gene3D" id="3.40.50.880">
    <property type="match status" value="1"/>
</dbReference>
<keyword evidence="2" id="KW-0315">Glutamine amidotransferase</keyword>
<dbReference type="PANTHER" id="PTHR42695:SF5">
    <property type="entry name" value="GLUTAMINE AMIDOTRANSFERASE YLR126C-RELATED"/>
    <property type="match status" value="1"/>
</dbReference>
<dbReference type="InterPro" id="IPR017926">
    <property type="entry name" value="GATASE"/>
</dbReference>
<evidence type="ECO:0000313" key="3">
    <source>
        <dbReference type="Proteomes" id="UP001220530"/>
    </source>
</evidence>
<protein>
    <submittedName>
        <fullName evidence="2">Type 1 glutamine amidotransferase</fullName>
    </submittedName>
</protein>
<accession>A0ABY7YM05</accession>
<keyword evidence="3" id="KW-1185">Reference proteome</keyword>
<organism evidence="2 3">
    <name type="scientific">Devosia algicola</name>
    <dbReference type="NCBI Taxonomy" id="3026418"/>
    <lineage>
        <taxon>Bacteria</taxon>
        <taxon>Pseudomonadati</taxon>
        <taxon>Pseudomonadota</taxon>
        <taxon>Alphaproteobacteria</taxon>
        <taxon>Hyphomicrobiales</taxon>
        <taxon>Devosiaceae</taxon>
        <taxon>Devosia</taxon>
    </lineage>
</organism>
<feature type="domain" description="Glutamine amidotransferase" evidence="1">
    <location>
        <begin position="72"/>
        <end position="192"/>
    </location>
</feature>
<dbReference type="CDD" id="cd01741">
    <property type="entry name" value="GATase1_1"/>
    <property type="match status" value="1"/>
</dbReference>
<dbReference type="RefSeq" id="WP_282218701.1">
    <property type="nucleotide sequence ID" value="NZ_CP118246.1"/>
</dbReference>
<dbReference type="Pfam" id="PF00117">
    <property type="entry name" value="GATase"/>
    <property type="match status" value="1"/>
</dbReference>
<dbReference type="Proteomes" id="UP001220530">
    <property type="component" value="Chromosome"/>
</dbReference>
<dbReference type="InterPro" id="IPR044992">
    <property type="entry name" value="ChyE-like"/>
</dbReference>
<evidence type="ECO:0000313" key="2">
    <source>
        <dbReference type="EMBL" id="WDR02296.1"/>
    </source>
</evidence>
<reference evidence="2 3" key="1">
    <citation type="submission" date="2023-02" db="EMBL/GenBank/DDBJ databases">
        <title>Devosia algicola sp. nov., isolated from the phycosphere of marine algae.</title>
        <authorList>
            <person name="Kim J.M."/>
            <person name="Lee J.K."/>
            <person name="Choi B.J."/>
            <person name="Bayburt H."/>
            <person name="Jeon C.O."/>
        </authorList>
    </citation>
    <scope>NUCLEOTIDE SEQUENCE [LARGE SCALE GENOMIC DNA]</scope>
    <source>
        <strain evidence="2 3">G20-9</strain>
    </source>
</reference>
<evidence type="ECO:0000259" key="1">
    <source>
        <dbReference type="Pfam" id="PF00117"/>
    </source>
</evidence>
<dbReference type="InterPro" id="IPR029062">
    <property type="entry name" value="Class_I_gatase-like"/>
</dbReference>
<dbReference type="SUPFAM" id="SSF52317">
    <property type="entry name" value="Class I glutamine amidotransferase-like"/>
    <property type="match status" value="1"/>
</dbReference>
<dbReference type="PANTHER" id="PTHR42695">
    <property type="entry name" value="GLUTAMINE AMIDOTRANSFERASE YLR126C-RELATED"/>
    <property type="match status" value="1"/>
</dbReference>
<gene>
    <name evidence="2" type="ORF">PSQ19_16945</name>
</gene>
<sequence>MLRTIVQITIIQTGKVPPALADRFAPYPKMFEKMLDATQRRFRYETVPLFEGAALPDPVGLQAILITGSSAGVYDDYAWMAPLRQFIRSAYAASTKMVGICFGHQIMADALGGDVGLSERGWGLGRHTYSITNRPDFMADAPEQVAIACSHQDQVKVPPKQAEIILASAFTPNAGLMYENGAALSFQAHPEFDDDFMLALAALRRGQVPDQLVADAEASVTIPSDSGALADYIATFLTR</sequence>
<proteinExistence type="predicted"/>
<dbReference type="PROSITE" id="PS51273">
    <property type="entry name" value="GATASE_TYPE_1"/>
    <property type="match status" value="1"/>
</dbReference>
<name>A0ABY7YM05_9HYPH</name>
<dbReference type="EMBL" id="CP118246">
    <property type="protein sequence ID" value="WDR02296.1"/>
    <property type="molecule type" value="Genomic_DNA"/>
</dbReference>